<dbReference type="EMBL" id="JARKIE010000177">
    <property type="protein sequence ID" value="KAJ7671040.1"/>
    <property type="molecule type" value="Genomic_DNA"/>
</dbReference>
<evidence type="ECO:0000313" key="2">
    <source>
        <dbReference type="EMBL" id="KAJ7671040.1"/>
    </source>
</evidence>
<proteinExistence type="predicted"/>
<evidence type="ECO:0000256" key="1">
    <source>
        <dbReference type="SAM" id="MobiDB-lite"/>
    </source>
</evidence>
<feature type="region of interest" description="Disordered" evidence="1">
    <location>
        <begin position="96"/>
        <end position="138"/>
    </location>
</feature>
<gene>
    <name evidence="2" type="ORF">B0H17DRAFT_1141678</name>
</gene>
<dbReference type="AlphaFoldDB" id="A0AAD7CZK8"/>
<feature type="compositionally biased region" description="Low complexity" evidence="1">
    <location>
        <begin position="169"/>
        <end position="186"/>
    </location>
</feature>
<protein>
    <submittedName>
        <fullName evidence="2">Uncharacterized protein</fullName>
    </submittedName>
</protein>
<evidence type="ECO:0000313" key="3">
    <source>
        <dbReference type="Proteomes" id="UP001221757"/>
    </source>
</evidence>
<accession>A0AAD7CZK8</accession>
<feature type="compositionally biased region" description="Polar residues" evidence="1">
    <location>
        <begin position="119"/>
        <end position="132"/>
    </location>
</feature>
<organism evidence="2 3">
    <name type="scientific">Mycena rosella</name>
    <name type="common">Pink bonnet</name>
    <name type="synonym">Agaricus rosellus</name>
    <dbReference type="NCBI Taxonomy" id="1033263"/>
    <lineage>
        <taxon>Eukaryota</taxon>
        <taxon>Fungi</taxon>
        <taxon>Dikarya</taxon>
        <taxon>Basidiomycota</taxon>
        <taxon>Agaricomycotina</taxon>
        <taxon>Agaricomycetes</taxon>
        <taxon>Agaricomycetidae</taxon>
        <taxon>Agaricales</taxon>
        <taxon>Marasmiineae</taxon>
        <taxon>Mycenaceae</taxon>
        <taxon>Mycena</taxon>
    </lineage>
</organism>
<feature type="region of interest" description="Disordered" evidence="1">
    <location>
        <begin position="167"/>
        <end position="224"/>
    </location>
</feature>
<name>A0AAD7CZK8_MYCRO</name>
<sequence>MHQGGNFPVVTNTKQEFRGNSYRHLAAPTYAEDGASRTLDPFTLPSTKTSTNWSILTVTPQLGCTYPRARRPGIAHDLDASSLGLPSDSATCAQASCTTERQRQHHGGRGAAPPGVDDNISTLMPTTGSRSTPGPAPPAPLARTGCHGGRFAWIGCFRLPGPSHPYVPSSPGSPSAFSASPLPLKPQSHLRRQTHALSGESGLRKSEMRRRTVGAQEESGNDTEVRWLPESPLRAPYLPSSLCAACDTAHQFALGQVQRELLRAERARRGGCGGRGPDAPGINAGRGEEHVDFRSRRFEDIRELREHQRDQCTAMIETHGGNGGIPSGP</sequence>
<comment type="caution">
    <text evidence="2">The sequence shown here is derived from an EMBL/GenBank/DDBJ whole genome shotgun (WGS) entry which is preliminary data.</text>
</comment>
<keyword evidence="3" id="KW-1185">Reference proteome</keyword>
<dbReference type="Proteomes" id="UP001221757">
    <property type="component" value="Unassembled WGS sequence"/>
</dbReference>
<reference evidence="2" key="1">
    <citation type="submission" date="2023-03" db="EMBL/GenBank/DDBJ databases">
        <title>Massive genome expansion in bonnet fungi (Mycena s.s.) driven by repeated elements and novel gene families across ecological guilds.</title>
        <authorList>
            <consortium name="Lawrence Berkeley National Laboratory"/>
            <person name="Harder C.B."/>
            <person name="Miyauchi S."/>
            <person name="Viragh M."/>
            <person name="Kuo A."/>
            <person name="Thoen E."/>
            <person name="Andreopoulos B."/>
            <person name="Lu D."/>
            <person name="Skrede I."/>
            <person name="Drula E."/>
            <person name="Henrissat B."/>
            <person name="Morin E."/>
            <person name="Kohler A."/>
            <person name="Barry K."/>
            <person name="LaButti K."/>
            <person name="Morin E."/>
            <person name="Salamov A."/>
            <person name="Lipzen A."/>
            <person name="Mereny Z."/>
            <person name="Hegedus B."/>
            <person name="Baldrian P."/>
            <person name="Stursova M."/>
            <person name="Weitz H."/>
            <person name="Taylor A."/>
            <person name="Grigoriev I.V."/>
            <person name="Nagy L.G."/>
            <person name="Martin F."/>
            <person name="Kauserud H."/>
        </authorList>
    </citation>
    <scope>NUCLEOTIDE SEQUENCE</scope>
    <source>
        <strain evidence="2">CBHHK067</strain>
    </source>
</reference>